<feature type="signal peptide" evidence="4">
    <location>
        <begin position="1"/>
        <end position="25"/>
    </location>
</feature>
<organism evidence="5 6">
    <name type="scientific">Aquamicrobium defluvii</name>
    <dbReference type="NCBI Taxonomy" id="69279"/>
    <lineage>
        <taxon>Bacteria</taxon>
        <taxon>Pseudomonadati</taxon>
        <taxon>Pseudomonadota</taxon>
        <taxon>Alphaproteobacteria</taxon>
        <taxon>Hyphomicrobiales</taxon>
        <taxon>Phyllobacteriaceae</taxon>
        <taxon>Aquamicrobium</taxon>
    </lineage>
</organism>
<proteinExistence type="predicted"/>
<protein>
    <submittedName>
        <fullName evidence="5">ABC transporter substrate-binding protein</fullName>
    </submittedName>
</protein>
<gene>
    <name evidence="5" type="ORF">BG36_05185</name>
</gene>
<dbReference type="InterPro" id="IPR006311">
    <property type="entry name" value="TAT_signal"/>
</dbReference>
<accession>A0A011UKK9</accession>
<dbReference type="GO" id="GO:0031317">
    <property type="term" value="C:tripartite ATP-independent periplasmic transporter complex"/>
    <property type="evidence" value="ECO:0007669"/>
    <property type="project" value="InterPro"/>
</dbReference>
<dbReference type="PANTHER" id="PTHR33376:SF5">
    <property type="entry name" value="EXTRACYTOPLASMIC SOLUTE RECEPTOR PROTEIN"/>
    <property type="match status" value="1"/>
</dbReference>
<feature type="chain" id="PRO_5001463437" evidence="4">
    <location>
        <begin position="26"/>
        <end position="362"/>
    </location>
</feature>
<feature type="binding site" evidence="3">
    <location>
        <position position="211"/>
    </location>
    <ligand>
        <name>substrate</name>
    </ligand>
</feature>
<dbReference type="GO" id="GO:0055085">
    <property type="term" value="P:transmembrane transport"/>
    <property type="evidence" value="ECO:0007669"/>
    <property type="project" value="InterPro"/>
</dbReference>
<dbReference type="eggNOG" id="COG4663">
    <property type="taxonomic scope" value="Bacteria"/>
</dbReference>
<feature type="binding site" evidence="3">
    <location>
        <position position="237"/>
    </location>
    <ligand>
        <name>substrate</name>
    </ligand>
</feature>
<dbReference type="PATRIC" id="fig|69279.3.peg.2426"/>
<dbReference type="Pfam" id="PF03480">
    <property type="entry name" value="DctP"/>
    <property type="match status" value="1"/>
</dbReference>
<dbReference type="Gene3D" id="3.40.190.10">
    <property type="entry name" value="Periplasmic binding protein-like II"/>
    <property type="match status" value="1"/>
</dbReference>
<dbReference type="AlphaFoldDB" id="A0A011UKK9"/>
<dbReference type="PIRSF" id="PIRSF039026">
    <property type="entry name" value="SiaP"/>
    <property type="match status" value="1"/>
</dbReference>
<dbReference type="CDD" id="cd13604">
    <property type="entry name" value="PBP2_TRAP_ketoacid_lactate_like"/>
    <property type="match status" value="1"/>
</dbReference>
<evidence type="ECO:0000256" key="2">
    <source>
        <dbReference type="PIRSR" id="PIRSR039026-1"/>
    </source>
</evidence>
<evidence type="ECO:0000256" key="4">
    <source>
        <dbReference type="SAM" id="SignalP"/>
    </source>
</evidence>
<dbReference type="Proteomes" id="UP000019849">
    <property type="component" value="Unassembled WGS sequence"/>
</dbReference>
<evidence type="ECO:0000313" key="6">
    <source>
        <dbReference type="Proteomes" id="UP000019849"/>
    </source>
</evidence>
<feature type="binding site" evidence="3">
    <location>
        <position position="212"/>
    </location>
    <ligand>
        <name>Na(+)</name>
        <dbReference type="ChEBI" id="CHEBI:29101"/>
    </ligand>
</feature>
<dbReference type="HOGENOM" id="CLU_036176_0_1_5"/>
<name>A0A011UKK9_9HYPH</name>
<dbReference type="PANTHER" id="PTHR33376">
    <property type="match status" value="1"/>
</dbReference>
<dbReference type="GO" id="GO:0046872">
    <property type="term" value="F:metal ion binding"/>
    <property type="evidence" value="ECO:0007669"/>
    <property type="project" value="UniProtKB-KW"/>
</dbReference>
<evidence type="ECO:0000256" key="1">
    <source>
        <dbReference type="ARBA" id="ARBA00022729"/>
    </source>
</evidence>
<dbReference type="InterPro" id="IPR038404">
    <property type="entry name" value="TRAP_DctP_sf"/>
</dbReference>
<dbReference type="InterPro" id="IPR018389">
    <property type="entry name" value="DctP_fam"/>
</dbReference>
<sequence>MHRRNFLSGAAVAATGAGLAAPAIAQSRIEWDMVTSWPTGAPGLDDSARRIAKRITDLSGGRLVINVHGAGEIVPAFGVFDAVSQGVAQIYHSVPAYWISKNKAIGLFGSFPFGLTMFEQLGWMYWGGGQELYDNIYDGFGLKGFLAGGTGPQWFGWFRNEIHTLDDLRGLRIRTTGFAGEMLRRVGVAVVTLPGGEVFQALQSGTIDAGEFVGPWNDFSFGFHQIAKNYYGPGPGEPSSTEEIVMNASAYNALPDDLKLIVKTVAMSAADETTMDYEINNAKTVRILKAEHGVNVRLVPQPIVEGLAVAAKEMVEELLADPDPVVREVMGSYAKFRNLMAEYAPYAFAGEMNARTLPFAEG</sequence>
<feature type="binding site" evidence="2">
    <location>
        <position position="153"/>
    </location>
    <ligand>
        <name>substrate</name>
    </ligand>
</feature>
<feature type="binding site" evidence="2">
    <location>
        <position position="174"/>
    </location>
    <ligand>
        <name>substrate</name>
    </ligand>
</feature>
<dbReference type="InterPro" id="IPR026289">
    <property type="entry name" value="SBP_TakP-like"/>
</dbReference>
<evidence type="ECO:0000313" key="5">
    <source>
        <dbReference type="EMBL" id="EXL06741.1"/>
    </source>
</evidence>
<dbReference type="PROSITE" id="PS51318">
    <property type="entry name" value="TAT"/>
    <property type="match status" value="1"/>
</dbReference>
<dbReference type="STRING" id="69279.BG36_05185"/>
<keyword evidence="1 4" id="KW-0732">Signal</keyword>
<keyword evidence="3" id="KW-0479">Metal-binding</keyword>
<comment type="caution">
    <text evidence="5">The sequence shown here is derived from an EMBL/GenBank/DDBJ whole genome shotgun (WGS) entry which is preliminary data.</text>
</comment>
<evidence type="ECO:0000256" key="3">
    <source>
        <dbReference type="PIRSR" id="PIRSR039026-2"/>
    </source>
</evidence>
<dbReference type="Gene3D" id="3.40.190.170">
    <property type="entry name" value="Bacterial extracellular solute-binding protein, family 7"/>
    <property type="match status" value="1"/>
</dbReference>
<dbReference type="EMBL" id="JENY01000015">
    <property type="protein sequence ID" value="EXL06741.1"/>
    <property type="molecule type" value="Genomic_DNA"/>
</dbReference>
<reference evidence="5 6" key="1">
    <citation type="submission" date="2014-02" db="EMBL/GenBank/DDBJ databases">
        <title>Aquamicrobium defluvii Genome sequencing.</title>
        <authorList>
            <person name="Wang X."/>
        </authorList>
    </citation>
    <scope>NUCLEOTIDE SEQUENCE [LARGE SCALE GENOMIC DNA]</scope>
    <source>
        <strain evidence="5 6">W13Z1</strain>
    </source>
</reference>
<dbReference type="SUPFAM" id="SSF53850">
    <property type="entry name" value="Periplasmic binding protein-like II"/>
    <property type="match status" value="1"/>
</dbReference>